<keyword evidence="10" id="KW-1185">Reference proteome</keyword>
<comment type="domain">
    <text evidence="6">The N-terminal region contains the highly conserved SGGXDS motif, predicted to be a P-loop motif involved in ATP binding.</text>
</comment>
<dbReference type="EC" id="6.3.4.19" evidence="6"/>
<evidence type="ECO:0000256" key="5">
    <source>
        <dbReference type="ARBA" id="ARBA00048539"/>
    </source>
</evidence>
<evidence type="ECO:0000256" key="1">
    <source>
        <dbReference type="ARBA" id="ARBA00022598"/>
    </source>
</evidence>
<dbReference type="GO" id="GO:0005524">
    <property type="term" value="F:ATP binding"/>
    <property type="evidence" value="ECO:0007669"/>
    <property type="project" value="UniProtKB-UniRule"/>
</dbReference>
<dbReference type="InterPro" id="IPR012094">
    <property type="entry name" value="tRNA_Ile_lys_synt"/>
</dbReference>
<comment type="caution">
    <text evidence="9">The sequence shown here is derived from an EMBL/GenBank/DDBJ whole genome shotgun (WGS) entry which is preliminary data.</text>
</comment>
<evidence type="ECO:0000313" key="10">
    <source>
        <dbReference type="Proteomes" id="UP000018143"/>
    </source>
</evidence>
<comment type="catalytic activity">
    <reaction evidence="5 6">
        <text>cytidine(34) in tRNA(Ile2) + L-lysine + ATP = lysidine(34) in tRNA(Ile2) + AMP + diphosphate + H(+)</text>
        <dbReference type="Rhea" id="RHEA:43744"/>
        <dbReference type="Rhea" id="RHEA-COMP:10625"/>
        <dbReference type="Rhea" id="RHEA-COMP:10670"/>
        <dbReference type="ChEBI" id="CHEBI:15378"/>
        <dbReference type="ChEBI" id="CHEBI:30616"/>
        <dbReference type="ChEBI" id="CHEBI:32551"/>
        <dbReference type="ChEBI" id="CHEBI:33019"/>
        <dbReference type="ChEBI" id="CHEBI:82748"/>
        <dbReference type="ChEBI" id="CHEBI:83665"/>
        <dbReference type="ChEBI" id="CHEBI:456215"/>
        <dbReference type="EC" id="6.3.4.19"/>
    </reaction>
</comment>
<dbReference type="PANTHER" id="PTHR43033:SF1">
    <property type="entry name" value="TRNA(ILE)-LYSIDINE SYNTHASE-RELATED"/>
    <property type="match status" value="1"/>
</dbReference>
<dbReference type="Pfam" id="PF01171">
    <property type="entry name" value="ATP_bind_3"/>
    <property type="match status" value="1"/>
</dbReference>
<evidence type="ECO:0000256" key="2">
    <source>
        <dbReference type="ARBA" id="ARBA00022694"/>
    </source>
</evidence>
<keyword evidence="4 6" id="KW-0067">ATP-binding</keyword>
<evidence type="ECO:0000256" key="3">
    <source>
        <dbReference type="ARBA" id="ARBA00022741"/>
    </source>
</evidence>
<comment type="subcellular location">
    <subcellularLocation>
        <location evidence="6">Cytoplasm</location>
    </subcellularLocation>
</comment>
<feature type="region of interest" description="Disordered" evidence="7">
    <location>
        <begin position="305"/>
        <end position="325"/>
    </location>
</feature>
<dbReference type="GO" id="GO:0032267">
    <property type="term" value="F:tRNA(Ile)-lysidine synthase activity"/>
    <property type="evidence" value="ECO:0007669"/>
    <property type="project" value="UniProtKB-EC"/>
</dbReference>
<comment type="similarity">
    <text evidence="6">Belongs to the tRNA(Ile)-lysidine synthase family.</text>
</comment>
<evidence type="ECO:0000256" key="6">
    <source>
        <dbReference type="HAMAP-Rule" id="MF_01161"/>
    </source>
</evidence>
<keyword evidence="3 6" id="KW-0547">Nucleotide-binding</keyword>
<evidence type="ECO:0000256" key="4">
    <source>
        <dbReference type="ARBA" id="ARBA00022840"/>
    </source>
</evidence>
<dbReference type="Gene3D" id="3.40.50.620">
    <property type="entry name" value="HUPs"/>
    <property type="match status" value="1"/>
</dbReference>
<dbReference type="SUPFAM" id="SSF52402">
    <property type="entry name" value="Adenine nucleotide alpha hydrolases-like"/>
    <property type="match status" value="1"/>
</dbReference>
<dbReference type="RefSeq" id="WP_023948482.1">
    <property type="nucleotide sequence ID" value="NZ_BASD01000018.1"/>
</dbReference>
<organism evidence="9 10">
    <name type="scientific">Helicobacter fennelliae MRY12-0050</name>
    <dbReference type="NCBI Taxonomy" id="1325130"/>
    <lineage>
        <taxon>Bacteria</taxon>
        <taxon>Pseudomonadati</taxon>
        <taxon>Campylobacterota</taxon>
        <taxon>Epsilonproteobacteria</taxon>
        <taxon>Campylobacterales</taxon>
        <taxon>Helicobacteraceae</taxon>
        <taxon>Helicobacter</taxon>
    </lineage>
</organism>
<dbReference type="OrthoDB" id="5289653at2"/>
<dbReference type="HAMAP" id="MF_01161">
    <property type="entry name" value="tRNA_Ile_lys_synt"/>
    <property type="match status" value="1"/>
</dbReference>
<name>T1D1Z5_9HELI</name>
<feature type="binding site" evidence="6">
    <location>
        <begin position="28"/>
        <end position="33"/>
    </location>
    <ligand>
        <name>ATP</name>
        <dbReference type="ChEBI" id="CHEBI:30616"/>
    </ligand>
</feature>
<dbReference type="eggNOG" id="COG0037">
    <property type="taxonomic scope" value="Bacteria"/>
</dbReference>
<keyword evidence="2 6" id="KW-0819">tRNA processing</keyword>
<dbReference type="InterPro" id="IPR014729">
    <property type="entry name" value="Rossmann-like_a/b/a_fold"/>
</dbReference>
<dbReference type="GO" id="GO:0006400">
    <property type="term" value="P:tRNA modification"/>
    <property type="evidence" value="ECO:0007669"/>
    <property type="project" value="UniProtKB-UniRule"/>
</dbReference>
<comment type="function">
    <text evidence="6">Ligates lysine onto the cytidine present at position 34 of the AUA codon-specific tRNA(Ile) that contains the anticodon CAU, in an ATP-dependent manner. Cytidine is converted to lysidine, thus changing the amino acid specificity of the tRNA from methionine to isoleucine.</text>
</comment>
<dbReference type="NCBIfam" id="TIGR02432">
    <property type="entry name" value="lysidine_TilS_N"/>
    <property type="match status" value="1"/>
</dbReference>
<feature type="domain" description="tRNA(Ile)-lysidine/2-thiocytidine synthase N-terminal" evidence="8">
    <location>
        <begin position="23"/>
        <end position="195"/>
    </location>
</feature>
<dbReference type="STRING" id="1325130.HFN_0387"/>
<dbReference type="InterPro" id="IPR011063">
    <property type="entry name" value="TilS/TtcA_N"/>
</dbReference>
<dbReference type="InterPro" id="IPR012795">
    <property type="entry name" value="tRNA_Ile_lys_synt_N"/>
</dbReference>
<gene>
    <name evidence="6" type="primary">tilS</name>
    <name evidence="9" type="ORF">HFN_0387</name>
</gene>
<feature type="compositionally biased region" description="Low complexity" evidence="7">
    <location>
        <begin position="307"/>
        <end position="325"/>
    </location>
</feature>
<keyword evidence="6" id="KW-0963">Cytoplasm</keyword>
<dbReference type="Proteomes" id="UP000018143">
    <property type="component" value="Unassembled WGS sequence"/>
</dbReference>
<sequence>MDILESKCINNFKYIEKLRNGSNLLGFSGGSDSVALFYALVAQDVAFDIAIVDYGVRAQSKSEVSYAKQLAKAHNKKCFVSLAPSFESNFECLARNFRYEFFENLIHTHHYTHLILAHHFNDRFEWFLMQLSRGVGMRNLLGFNGIEKREGYEIIRPMLWITKSEILRFCKECDLKFFIDESNTDERIARNFIRAHFSDAFVQRFSAGLVRSFEILQEEKELFFACENKDYGAFIVYAPTNEIQALDCIDVYCKKMGYMISSKQRKEILKRHFDCEIGGGKSNKKGFIIAKCNDKLIIAKQNHQCKPNQHNPNQSSLQSNLQAQSSPKLPNDFKDLMRQHKIPPRLRGVFYRYILAQNLSFVEFLRILSL</sequence>
<reference evidence="9 10" key="1">
    <citation type="journal article" date="2013" name="Genome Announc.">
        <title>Draft Genome Sequence of Helicobacter fennelliae Strain MRY12-0050, Isolated from a Bacteremia Patient.</title>
        <authorList>
            <person name="Rimbara E."/>
            <person name="Matsui M."/>
            <person name="Mori S."/>
            <person name="Suzuki S."/>
            <person name="Suzuki M."/>
            <person name="Kim H."/>
            <person name="Sekizuka T."/>
            <person name="Kuroda M."/>
            <person name="Shibayama K."/>
        </authorList>
    </citation>
    <scope>NUCLEOTIDE SEQUENCE [LARGE SCALE GENOMIC DNA]</scope>
    <source>
        <strain evidence="9 10">MRY12-0050</strain>
    </source>
</reference>
<accession>T1D1Z5</accession>
<evidence type="ECO:0000313" key="9">
    <source>
        <dbReference type="EMBL" id="GAD19256.1"/>
    </source>
</evidence>
<dbReference type="AlphaFoldDB" id="T1D1Z5"/>
<dbReference type="EMBL" id="BASD01000018">
    <property type="protein sequence ID" value="GAD19256.1"/>
    <property type="molecule type" value="Genomic_DNA"/>
</dbReference>
<protein>
    <recommendedName>
        <fullName evidence="6">tRNA(Ile)-lysidine synthase</fullName>
        <ecNumber evidence="6">6.3.4.19</ecNumber>
    </recommendedName>
    <alternativeName>
        <fullName evidence="6">tRNA(Ile)-2-lysyl-cytidine synthase</fullName>
    </alternativeName>
    <alternativeName>
        <fullName evidence="6">tRNA(Ile)-lysidine synthetase</fullName>
    </alternativeName>
</protein>
<keyword evidence="1 6" id="KW-0436">Ligase</keyword>
<dbReference type="PANTHER" id="PTHR43033">
    <property type="entry name" value="TRNA(ILE)-LYSIDINE SYNTHASE-RELATED"/>
    <property type="match status" value="1"/>
</dbReference>
<proteinExistence type="inferred from homology"/>
<evidence type="ECO:0000256" key="7">
    <source>
        <dbReference type="SAM" id="MobiDB-lite"/>
    </source>
</evidence>
<dbReference type="GO" id="GO:0005737">
    <property type="term" value="C:cytoplasm"/>
    <property type="evidence" value="ECO:0007669"/>
    <property type="project" value="UniProtKB-SubCell"/>
</dbReference>
<evidence type="ECO:0000259" key="8">
    <source>
        <dbReference type="Pfam" id="PF01171"/>
    </source>
</evidence>
<dbReference type="CDD" id="cd01992">
    <property type="entry name" value="TilS_N"/>
    <property type="match status" value="1"/>
</dbReference>